<keyword evidence="6" id="KW-0539">Nucleus</keyword>
<comment type="subcellular location">
    <subcellularLocation>
        <location evidence="1">Nucleus</location>
    </subcellularLocation>
</comment>
<name>A0AAV0Z0S8_VICFA</name>
<dbReference type="PROSITE" id="PS51192">
    <property type="entry name" value="HELICASE_ATP_BIND_1"/>
    <property type="match status" value="1"/>
</dbReference>
<dbReference type="GO" id="GO:0005524">
    <property type="term" value="F:ATP binding"/>
    <property type="evidence" value="ECO:0007669"/>
    <property type="project" value="UniProtKB-KW"/>
</dbReference>
<dbReference type="InterPro" id="IPR038718">
    <property type="entry name" value="SNF2-like_sf"/>
</dbReference>
<accession>A0AAV0Z0S8</accession>
<sequence>MDSPLYLFSAKRKASTETSSKEGCKKPRFSSGSLPNSHVSVVDDKNPLAISNVTDCSESRKFGSVTKNIEALMTQRMQILGPYIPKYPRLANQLMKVVTDLDEKTRNSENKKVTSMSHPNVMDLDGGHIEKDALTPRREKDVPAAPTVVIIDSDEEDDRDQKCFLPFQKVVLPKPDQSPALKMIGYHAPIACHGENADLKFETSPHPKDNTWEDEDVYVDAHEEEDIKVDAETSLPPEGNTRKVKGVYVNVQEEEDNRADAETSLPPKDNTRKEKCVYVGVHEEEDKKADAETSLPPKDNRSKYKCVYVGVQEEEDTKADAETSLPPKDNARKDKCVYLGVHEEEDTKVDAETSLPPKDNRKDKGFYVGVHEEEDKKVDAEDEKLEDTWREMYMALETSKDVSADHLLGEEEEKDADCDHSFVLKDDLGYVCRVCGVIDRGIETIFEFQYKVKRSTRTYMSESWNAKAKDDLFEAKIAEDDLMVTEISAHPRHANLMKLHQVEGFNFLVRNLVGDHPGGCILAHAPGSGKTFMIISFIQSFLAKYPNARPLVVLPKGILSTWKKEFQTWQVEDVPLYDFYTVKAESRSQQLEVLKQWVDHKSILFLGYRQFTSIVCDDYNNNVSISCQEILLKVPSILILDEGHTPRNENTDTVQSLAKVQTPRKVVLSGTLYQNHVKEVFNVLNLVRPKFKLMETSKPIIRRIKSRIHLPGVNDFCDLVENTLQKDPDFKRKAAVIHDLREMTSKVLHYYKGDFLDELPGLVDFTVVLKLTPRQMHELDKVKRIYGKFKMASVGSAVYLHPKLKPIAEKWGENSISDDIIDDLIANLDVRDGVKLKFFRNMLNLCESAGEKLLVFSQSLLSLKCLERIAMKWKGWSVGKEIFVISGKSSTEEREVSMEKFNGSPEAKVFFGSIKACGEGISLVGASRVIILDVHLNPSVTRQAIGRAFRPGQKRKVFVYRLIAADSPEEDDHNTCFKKELISKMWFEWNEYYGDRAFEVETFDVKECGDLFLESPLLGEDVKALHKR</sequence>
<dbReference type="GO" id="GO:0004386">
    <property type="term" value="F:helicase activity"/>
    <property type="evidence" value="ECO:0007669"/>
    <property type="project" value="UniProtKB-KW"/>
</dbReference>
<evidence type="ECO:0000256" key="3">
    <source>
        <dbReference type="ARBA" id="ARBA00022801"/>
    </source>
</evidence>
<evidence type="ECO:0000256" key="5">
    <source>
        <dbReference type="ARBA" id="ARBA00022840"/>
    </source>
</evidence>
<dbReference type="GO" id="GO:0016787">
    <property type="term" value="F:hydrolase activity"/>
    <property type="evidence" value="ECO:0007669"/>
    <property type="project" value="UniProtKB-KW"/>
</dbReference>
<evidence type="ECO:0000256" key="7">
    <source>
        <dbReference type="SAM" id="MobiDB-lite"/>
    </source>
</evidence>
<dbReference type="InterPro" id="IPR049730">
    <property type="entry name" value="SNF2/RAD54-like_C"/>
</dbReference>
<keyword evidence="4" id="KW-0347">Helicase</keyword>
<dbReference type="SMART" id="SM00490">
    <property type="entry name" value="HELICc"/>
    <property type="match status" value="1"/>
</dbReference>
<dbReference type="GO" id="GO:0005634">
    <property type="term" value="C:nucleus"/>
    <property type="evidence" value="ECO:0007669"/>
    <property type="project" value="UniProtKB-SubCell"/>
</dbReference>
<evidence type="ECO:0000313" key="10">
    <source>
        <dbReference type="EMBL" id="CAI8590055.1"/>
    </source>
</evidence>
<dbReference type="InterPro" id="IPR044567">
    <property type="entry name" value="CLSY/DRD1"/>
</dbReference>
<proteinExistence type="predicted"/>
<dbReference type="SMART" id="SM00487">
    <property type="entry name" value="DEXDc"/>
    <property type="match status" value="1"/>
</dbReference>
<keyword evidence="2" id="KW-0547">Nucleotide-binding</keyword>
<dbReference type="Gene3D" id="3.40.50.10810">
    <property type="entry name" value="Tandem AAA-ATPase domain"/>
    <property type="match status" value="1"/>
</dbReference>
<evidence type="ECO:0000313" key="11">
    <source>
        <dbReference type="Proteomes" id="UP001157006"/>
    </source>
</evidence>
<keyword evidence="3" id="KW-0378">Hydrolase</keyword>
<feature type="domain" description="Helicase ATP-binding" evidence="8">
    <location>
        <begin position="511"/>
        <end position="690"/>
    </location>
</feature>
<reference evidence="10 11" key="1">
    <citation type="submission" date="2023-01" db="EMBL/GenBank/DDBJ databases">
        <authorList>
            <person name="Kreplak J."/>
        </authorList>
    </citation>
    <scope>NUCLEOTIDE SEQUENCE [LARGE SCALE GENOMIC DNA]</scope>
</reference>
<evidence type="ECO:0000256" key="1">
    <source>
        <dbReference type="ARBA" id="ARBA00004123"/>
    </source>
</evidence>
<keyword evidence="5" id="KW-0067">ATP-binding</keyword>
<feature type="domain" description="Helicase C-terminal" evidence="9">
    <location>
        <begin position="838"/>
        <end position="1006"/>
    </location>
</feature>
<evidence type="ECO:0000256" key="2">
    <source>
        <dbReference type="ARBA" id="ARBA00022741"/>
    </source>
</evidence>
<dbReference type="Pfam" id="PF00176">
    <property type="entry name" value="SNF2-rel_dom"/>
    <property type="match status" value="1"/>
</dbReference>
<dbReference type="InterPro" id="IPR000330">
    <property type="entry name" value="SNF2_N"/>
</dbReference>
<keyword evidence="11" id="KW-1185">Reference proteome</keyword>
<organism evidence="10 11">
    <name type="scientific">Vicia faba</name>
    <name type="common">Broad bean</name>
    <name type="synonym">Faba vulgaris</name>
    <dbReference type="NCBI Taxonomy" id="3906"/>
    <lineage>
        <taxon>Eukaryota</taxon>
        <taxon>Viridiplantae</taxon>
        <taxon>Streptophyta</taxon>
        <taxon>Embryophyta</taxon>
        <taxon>Tracheophyta</taxon>
        <taxon>Spermatophyta</taxon>
        <taxon>Magnoliopsida</taxon>
        <taxon>eudicotyledons</taxon>
        <taxon>Gunneridae</taxon>
        <taxon>Pentapetalae</taxon>
        <taxon>rosids</taxon>
        <taxon>fabids</taxon>
        <taxon>Fabales</taxon>
        <taxon>Fabaceae</taxon>
        <taxon>Papilionoideae</taxon>
        <taxon>50 kb inversion clade</taxon>
        <taxon>NPAAA clade</taxon>
        <taxon>Hologalegina</taxon>
        <taxon>IRL clade</taxon>
        <taxon>Fabeae</taxon>
        <taxon>Vicia</taxon>
    </lineage>
</organism>
<dbReference type="InterPro" id="IPR001650">
    <property type="entry name" value="Helicase_C-like"/>
</dbReference>
<dbReference type="InterPro" id="IPR014001">
    <property type="entry name" value="Helicase_ATP-bd"/>
</dbReference>
<protein>
    <submittedName>
        <fullName evidence="10">Uncharacterized protein</fullName>
    </submittedName>
</protein>
<dbReference type="PANTHER" id="PTHR45821">
    <property type="entry name" value="SNF2 DOMAIN-CONTAINING PROTEIN CLASSY 2-RELATED"/>
    <property type="match status" value="1"/>
</dbReference>
<dbReference type="EMBL" id="OX451736">
    <property type="protein sequence ID" value="CAI8590055.1"/>
    <property type="molecule type" value="Genomic_DNA"/>
</dbReference>
<evidence type="ECO:0000259" key="8">
    <source>
        <dbReference type="PROSITE" id="PS51192"/>
    </source>
</evidence>
<feature type="region of interest" description="Disordered" evidence="7">
    <location>
        <begin position="12"/>
        <end position="37"/>
    </location>
</feature>
<dbReference type="CDD" id="cd18793">
    <property type="entry name" value="SF2_C_SNF"/>
    <property type="match status" value="1"/>
</dbReference>
<evidence type="ECO:0000256" key="6">
    <source>
        <dbReference type="ARBA" id="ARBA00023242"/>
    </source>
</evidence>
<dbReference type="InterPro" id="IPR027417">
    <property type="entry name" value="P-loop_NTPase"/>
</dbReference>
<dbReference type="PROSITE" id="PS51194">
    <property type="entry name" value="HELICASE_CTER"/>
    <property type="match status" value="1"/>
</dbReference>
<dbReference type="Proteomes" id="UP001157006">
    <property type="component" value="Chromosome 1L"/>
</dbReference>
<feature type="region of interest" description="Disordered" evidence="7">
    <location>
        <begin position="105"/>
        <end position="126"/>
    </location>
</feature>
<dbReference type="GO" id="GO:0080188">
    <property type="term" value="P:gene silencing by siRNA-directed DNA methylation"/>
    <property type="evidence" value="ECO:0007669"/>
    <property type="project" value="InterPro"/>
</dbReference>
<gene>
    <name evidence="10" type="ORF">VFH_I423280</name>
</gene>
<dbReference type="SUPFAM" id="SSF52540">
    <property type="entry name" value="P-loop containing nucleoside triphosphate hydrolases"/>
    <property type="match status" value="2"/>
</dbReference>
<dbReference type="Gene3D" id="3.40.50.300">
    <property type="entry name" value="P-loop containing nucleotide triphosphate hydrolases"/>
    <property type="match status" value="1"/>
</dbReference>
<evidence type="ECO:0000256" key="4">
    <source>
        <dbReference type="ARBA" id="ARBA00022806"/>
    </source>
</evidence>
<dbReference type="PANTHER" id="PTHR45821:SF1">
    <property type="entry name" value="ATP-DEPENDENT HELICASE FAMILY PROTEIN-RELATED"/>
    <property type="match status" value="1"/>
</dbReference>
<dbReference type="Pfam" id="PF00271">
    <property type="entry name" value="Helicase_C"/>
    <property type="match status" value="1"/>
</dbReference>
<dbReference type="AlphaFoldDB" id="A0AAV0Z0S8"/>
<evidence type="ECO:0000259" key="9">
    <source>
        <dbReference type="PROSITE" id="PS51194"/>
    </source>
</evidence>